<accession>U2UYT7</accession>
<evidence type="ECO:0000256" key="1">
    <source>
        <dbReference type="ARBA" id="ARBA00022933"/>
    </source>
</evidence>
<protein>
    <submittedName>
        <fullName evidence="3">Putative glycine reductase, B</fullName>
    </submittedName>
</protein>
<dbReference type="Proteomes" id="UP000016638">
    <property type="component" value="Unassembled WGS sequence"/>
</dbReference>
<dbReference type="NCBIfam" id="TIGR01918">
    <property type="entry name" value="various_sel_PB"/>
    <property type="match status" value="1"/>
</dbReference>
<sequence>MSNKRIVYYVNQFFGQLGGEEKADLGPEYREEAVGPAAGFQGLLKDEADVVGTIICGDNYFNEKNDDALAFILNVLREQKPDVVVAGPAFLAGRYGMACIGVCKAAKGELGVPVVTGMHEENPGVDLGRGDAIIVKTGGSAADMRRALPKMAQVVRKICRGEAIRPDEDGYFAQGIRDTVFADKRGSVRAVEMLLARLHDEPYKTELPMPTFDSVDPAAPIADLSHATIALVTSGGIVPNGNPDHLQSASAQQWNKYDITGQKTLKGGYCTIHGGFDPVYANDDANRVIPLNVLSELKDQGVIGDIYQYFYTTTGTGTSVANGLRFGREIGRELKEAGVDGVLLTST</sequence>
<dbReference type="STRING" id="1125712.HMPREF1316_0149"/>
<dbReference type="InterPro" id="IPR010187">
    <property type="entry name" value="Various_sel_PB"/>
</dbReference>
<evidence type="ECO:0000313" key="3">
    <source>
        <dbReference type="EMBL" id="ERL08257.1"/>
    </source>
</evidence>
<name>U2UYT7_9ACTN</name>
<dbReference type="PATRIC" id="fig|1125712.3.peg.1274"/>
<proteinExistence type="predicted"/>
<evidence type="ECO:0000313" key="4">
    <source>
        <dbReference type="Proteomes" id="UP000016638"/>
    </source>
</evidence>
<comment type="caution">
    <text evidence="3">The sequence shown here is derived from an EMBL/GenBank/DDBJ whole genome shotgun (WGS) entry which is preliminary data.</text>
</comment>
<reference evidence="3 4" key="1">
    <citation type="submission" date="2013-08" db="EMBL/GenBank/DDBJ databases">
        <authorList>
            <person name="Durkin A.S."/>
            <person name="Haft D.R."/>
            <person name="McCorrison J."/>
            <person name="Torralba M."/>
            <person name="Gillis M."/>
            <person name="Haft D.H."/>
            <person name="Methe B."/>
            <person name="Sutton G."/>
            <person name="Nelson K.E."/>
        </authorList>
    </citation>
    <scope>NUCLEOTIDE SEQUENCE [LARGE SCALE GENOMIC DNA]</scope>
    <source>
        <strain evidence="3 4">F0195</strain>
    </source>
</reference>
<dbReference type="Pfam" id="PF07355">
    <property type="entry name" value="GRDB"/>
    <property type="match status" value="1"/>
</dbReference>
<keyword evidence="1" id="KW-0712">Selenocysteine</keyword>
<organism evidence="3 4">
    <name type="scientific">Olsenella profusa F0195</name>
    <dbReference type="NCBI Taxonomy" id="1125712"/>
    <lineage>
        <taxon>Bacteria</taxon>
        <taxon>Bacillati</taxon>
        <taxon>Actinomycetota</taxon>
        <taxon>Coriobacteriia</taxon>
        <taxon>Coriobacteriales</taxon>
        <taxon>Atopobiaceae</taxon>
        <taxon>Olsenella</taxon>
    </lineage>
</organism>
<keyword evidence="4" id="KW-1185">Reference proteome</keyword>
<evidence type="ECO:0000256" key="2">
    <source>
        <dbReference type="ARBA" id="ARBA00023002"/>
    </source>
</evidence>
<dbReference type="eggNOG" id="COG1978">
    <property type="taxonomic scope" value="Bacteria"/>
</dbReference>
<dbReference type="AlphaFoldDB" id="U2UYT7"/>
<keyword evidence="2" id="KW-0560">Oxidoreductase</keyword>
<dbReference type="EMBL" id="AWEZ01000045">
    <property type="protein sequence ID" value="ERL08257.1"/>
    <property type="molecule type" value="Genomic_DNA"/>
</dbReference>
<dbReference type="GO" id="GO:0050485">
    <property type="term" value="F:oxidoreductase activity, acting on X-H and Y-H to form an X-Y bond, with a disulfide as acceptor"/>
    <property type="evidence" value="ECO:0007669"/>
    <property type="project" value="InterPro"/>
</dbReference>
<gene>
    <name evidence="3" type="ORF">HMPREF1316_0149</name>
</gene>